<dbReference type="AlphaFoldDB" id="A0A0W1KM29"/>
<dbReference type="InterPro" id="IPR000873">
    <property type="entry name" value="AMP-dep_synth/lig_dom"/>
</dbReference>
<keyword evidence="4" id="KW-0436">Ligase</keyword>
<dbReference type="RefSeq" id="WP_062612151.1">
    <property type="nucleotide sequence ID" value="NZ_JASPDQ010000003.1"/>
</dbReference>
<dbReference type="GO" id="GO:0004467">
    <property type="term" value="F:long-chain fatty acid-CoA ligase activity"/>
    <property type="evidence" value="ECO:0007669"/>
    <property type="project" value="UniProtKB-EC"/>
</dbReference>
<dbReference type="STRING" id="59561.AQZ59_00103"/>
<dbReference type="InterPro" id="IPR020845">
    <property type="entry name" value="AMP-binding_CS"/>
</dbReference>
<evidence type="ECO:0000259" key="2">
    <source>
        <dbReference type="Pfam" id="PF00501"/>
    </source>
</evidence>
<feature type="domain" description="AMP-dependent synthetase/ligase" evidence="2">
    <location>
        <begin position="34"/>
        <end position="422"/>
    </location>
</feature>
<dbReference type="EMBL" id="JASPDQ010000003">
    <property type="protein sequence ID" value="MDK8601252.1"/>
    <property type="molecule type" value="Genomic_DNA"/>
</dbReference>
<feature type="region of interest" description="Disordered" evidence="1">
    <location>
        <begin position="591"/>
        <end position="637"/>
    </location>
</feature>
<organism evidence="4 6">
    <name type="scientific">Trueperella bernardiae</name>
    <dbReference type="NCBI Taxonomy" id="59561"/>
    <lineage>
        <taxon>Bacteria</taxon>
        <taxon>Bacillati</taxon>
        <taxon>Actinomycetota</taxon>
        <taxon>Actinomycetes</taxon>
        <taxon>Actinomycetales</taxon>
        <taxon>Actinomycetaceae</taxon>
        <taxon>Trueperella</taxon>
    </lineage>
</organism>
<dbReference type="InterPro" id="IPR050237">
    <property type="entry name" value="ATP-dep_AMP-bd_enzyme"/>
</dbReference>
<dbReference type="Proteomes" id="UP001225576">
    <property type="component" value="Unassembled WGS sequence"/>
</dbReference>
<evidence type="ECO:0000256" key="1">
    <source>
        <dbReference type="SAM" id="MobiDB-lite"/>
    </source>
</evidence>
<evidence type="ECO:0000313" key="6">
    <source>
        <dbReference type="Proteomes" id="UP000054404"/>
    </source>
</evidence>
<dbReference type="Gene3D" id="3.30.300.30">
    <property type="match status" value="1"/>
</dbReference>
<dbReference type="PROSITE" id="PS00455">
    <property type="entry name" value="AMP_BINDING"/>
    <property type="match status" value="1"/>
</dbReference>
<feature type="domain" description="AMP-binding enzyme C-terminal" evidence="3">
    <location>
        <begin position="471"/>
        <end position="546"/>
    </location>
</feature>
<dbReference type="InterPro" id="IPR025110">
    <property type="entry name" value="AMP-bd_C"/>
</dbReference>
<dbReference type="EMBL" id="LNIZ01000001">
    <property type="protein sequence ID" value="KTF04803.1"/>
    <property type="molecule type" value="Genomic_DNA"/>
</dbReference>
<reference evidence="5" key="2">
    <citation type="submission" date="2023-05" db="EMBL/GenBank/DDBJ databases">
        <title>Genomic Catalog of Human Bladder Bacteria.</title>
        <authorList>
            <person name="Du J."/>
        </authorList>
    </citation>
    <scope>NUCLEOTIDE SEQUENCE</scope>
    <source>
        <strain evidence="5">UMB1304A</strain>
    </source>
</reference>
<dbReference type="InterPro" id="IPR042099">
    <property type="entry name" value="ANL_N_sf"/>
</dbReference>
<feature type="compositionally biased region" description="Low complexity" evidence="1">
    <location>
        <begin position="596"/>
        <end position="612"/>
    </location>
</feature>
<dbReference type="PATRIC" id="fig|59561.3.peg.103"/>
<proteinExistence type="predicted"/>
<comment type="caution">
    <text evidence="4">The sequence shown here is derived from an EMBL/GenBank/DDBJ whole genome shotgun (WGS) entry which is preliminary data.</text>
</comment>
<sequence>MDHMTLAHSYYADGVATTIEPVSTTIDQLLVDATRDFPDRVAIDFLAREFTYAEVFDEVRRAAQVLTMCGVRKGDVISVILPNCPQHYVAFYAAQFLGVTVAEHNPLAPPSQIDAQIDLVGSTVVIGWEQTLEKLLAGGDFKDRTYLAVNLTKALPAKSQFLLKMPLKAAKAQRNKLRGRVPDGVHSWDNQVKHNAPLDLSRAEGPALDDVAALLMTGGTTGTPKAVALSHRSLLSNTKQIELWLSDLVYGEETVGAVLPFFHAFGLQLSMLTCVGLAATQVMTPSFDVDILFAAHKRHPLTFFGGVPPMFTKMLDAIDAGKVADLSTIRYSVCGAMALDPELARRWEEKSGLMIEGYGMTEASPVIAGSPLTERRRPSTLGLPFPSTEVRIVDPENRSVEVADGEIGELAVRGPQVFQGYYKNPEETENTLKDGWLYTGDLGRWDDGFLVMADRRKEMIINSGFNVYPSEVESAVRDMPGVVDVAVVGMPTDTFSESVVAALVLEPGATVDLEAVRAWTEDKLSHYAMPKSIAIFDELPRSQLGKVMRKNVTERLANLELVSGQWRERVSEATAKRAERLDEYVASVKERAARMTGSAPEEPETTGEPGASNAPEKHEATEAPKAATDGETSPADE</sequence>
<accession>A0A0W1KM29</accession>
<dbReference type="OrthoDB" id="9803968at2"/>
<dbReference type="EC" id="6.2.1.3" evidence="4"/>
<gene>
    <name evidence="4" type="primary">lcfB_1</name>
    <name evidence="4" type="ORF">AQZ59_00103</name>
    <name evidence="5" type="ORF">QP858_02110</name>
</gene>
<protein>
    <submittedName>
        <fullName evidence="5">AMP-binding protein</fullName>
    </submittedName>
    <submittedName>
        <fullName evidence="4">Long-chain-fatty-acid--CoA ligase</fullName>
        <ecNumber evidence="4">6.2.1.3</ecNumber>
    </submittedName>
</protein>
<dbReference type="PANTHER" id="PTHR43767:SF1">
    <property type="entry name" value="NONRIBOSOMAL PEPTIDE SYNTHASE PES1 (EUROFUNG)-RELATED"/>
    <property type="match status" value="1"/>
</dbReference>
<dbReference type="Gene3D" id="3.40.50.12780">
    <property type="entry name" value="N-terminal domain of ligase-like"/>
    <property type="match status" value="1"/>
</dbReference>
<dbReference type="Pfam" id="PF00501">
    <property type="entry name" value="AMP-binding"/>
    <property type="match status" value="1"/>
</dbReference>
<name>A0A0W1KM29_9ACTO</name>
<dbReference type="SUPFAM" id="SSF56801">
    <property type="entry name" value="Acetyl-CoA synthetase-like"/>
    <property type="match status" value="1"/>
</dbReference>
<evidence type="ECO:0000313" key="5">
    <source>
        <dbReference type="EMBL" id="MDK8601252.1"/>
    </source>
</evidence>
<evidence type="ECO:0000259" key="3">
    <source>
        <dbReference type="Pfam" id="PF13193"/>
    </source>
</evidence>
<dbReference type="PANTHER" id="PTHR43767">
    <property type="entry name" value="LONG-CHAIN-FATTY-ACID--COA LIGASE"/>
    <property type="match status" value="1"/>
</dbReference>
<dbReference type="Pfam" id="PF13193">
    <property type="entry name" value="AMP-binding_C"/>
    <property type="match status" value="1"/>
</dbReference>
<dbReference type="Proteomes" id="UP000054404">
    <property type="component" value="Unassembled WGS sequence"/>
</dbReference>
<evidence type="ECO:0000313" key="4">
    <source>
        <dbReference type="EMBL" id="KTF04803.1"/>
    </source>
</evidence>
<keyword evidence="6" id="KW-1185">Reference proteome</keyword>
<dbReference type="InterPro" id="IPR045851">
    <property type="entry name" value="AMP-bd_C_sf"/>
</dbReference>
<reference evidence="4 6" key="1">
    <citation type="submission" date="2015-11" db="EMBL/GenBank/DDBJ databases">
        <title>Draft Genome Sequence of the Type Strain Trueperella bernardiae LCDC 89-0504T, Isolated from Blood Culture.</title>
        <authorList>
            <person name="Bernier A.-M."/>
            <person name="Bernard K."/>
        </authorList>
    </citation>
    <scope>NUCLEOTIDE SEQUENCE [LARGE SCALE GENOMIC DNA]</scope>
    <source>
        <strain evidence="4 6">LCDC 89-0504</strain>
    </source>
</reference>